<reference evidence="2 3" key="1">
    <citation type="submission" date="2021-04" db="EMBL/GenBank/DDBJ databases">
        <title>Draft Genome of Aeromonas popoffii ID682, isolated from a natural water source in Idaho.</title>
        <authorList>
            <person name="Testerman T."/>
            <person name="Graf J."/>
        </authorList>
    </citation>
    <scope>NUCLEOTIDE SEQUENCE [LARGE SCALE GENOMIC DNA]</scope>
    <source>
        <strain evidence="2 3">ID682</strain>
    </source>
</reference>
<evidence type="ECO:0000313" key="3">
    <source>
        <dbReference type="Proteomes" id="UP000675653"/>
    </source>
</evidence>
<proteinExistence type="predicted"/>
<keyword evidence="1" id="KW-0472">Membrane</keyword>
<keyword evidence="1" id="KW-1133">Transmembrane helix</keyword>
<evidence type="ECO:0000313" key="2">
    <source>
        <dbReference type="EMBL" id="MBR7631622.1"/>
    </source>
</evidence>
<dbReference type="InterPro" id="IPR032637">
    <property type="entry name" value="Phage_holin-like"/>
</dbReference>
<evidence type="ECO:0000256" key="1">
    <source>
        <dbReference type="SAM" id="Phobius"/>
    </source>
</evidence>
<dbReference type="Proteomes" id="UP000675653">
    <property type="component" value="Unassembled WGS sequence"/>
</dbReference>
<feature type="transmembrane region" description="Helical" evidence="1">
    <location>
        <begin position="69"/>
        <end position="90"/>
    </location>
</feature>
<organism evidence="2 3">
    <name type="scientific">Aeromonas popoffii</name>
    <dbReference type="NCBI Taxonomy" id="70856"/>
    <lineage>
        <taxon>Bacteria</taxon>
        <taxon>Pseudomonadati</taxon>
        <taxon>Pseudomonadota</taxon>
        <taxon>Gammaproteobacteria</taxon>
        <taxon>Aeromonadales</taxon>
        <taxon>Aeromonadaceae</taxon>
        <taxon>Aeromonas</taxon>
    </lineage>
</organism>
<protein>
    <recommendedName>
        <fullName evidence="4">Phage holin</fullName>
    </recommendedName>
</protein>
<accession>A0ABS5GX13</accession>
<feature type="transmembrane region" description="Helical" evidence="1">
    <location>
        <begin position="12"/>
        <end position="33"/>
    </location>
</feature>
<dbReference type="EMBL" id="JAGRZL010000117">
    <property type="protein sequence ID" value="MBR7631622.1"/>
    <property type="molecule type" value="Genomic_DNA"/>
</dbReference>
<dbReference type="Pfam" id="PF16931">
    <property type="entry name" value="Phage_holin_8"/>
    <property type="match status" value="1"/>
</dbReference>
<dbReference type="RefSeq" id="WP_212514966.1">
    <property type="nucleotide sequence ID" value="NZ_CAWQDX010000021.1"/>
</dbReference>
<evidence type="ECO:0008006" key="4">
    <source>
        <dbReference type="Google" id="ProtNLM"/>
    </source>
</evidence>
<sequence>MALLSLFPGVDPGVLLGAFAGALVFIATTAELGNLRKAGLFIAAFVAGALAAPLVAAMLASILPQSIEVPRAVGALLTSALAVHLLQWVLRKAPEDLLKLRKGG</sequence>
<gene>
    <name evidence="2" type="ORF">KAT72_22230</name>
</gene>
<name>A0ABS5GX13_9GAMM</name>
<feature type="transmembrane region" description="Helical" evidence="1">
    <location>
        <begin position="40"/>
        <end position="63"/>
    </location>
</feature>
<comment type="caution">
    <text evidence="2">The sequence shown here is derived from an EMBL/GenBank/DDBJ whole genome shotgun (WGS) entry which is preliminary data.</text>
</comment>
<keyword evidence="3" id="KW-1185">Reference proteome</keyword>
<keyword evidence="1" id="KW-0812">Transmembrane</keyword>